<keyword evidence="3" id="KW-0786">Thiamine pyrophosphate</keyword>
<dbReference type="Proteomes" id="UP000029452">
    <property type="component" value="Unassembled WGS sequence"/>
</dbReference>
<dbReference type="Gene3D" id="3.40.50.970">
    <property type="match status" value="1"/>
</dbReference>
<dbReference type="CDD" id="cd07036">
    <property type="entry name" value="TPP_PYR_E1-PDHc-beta_like"/>
    <property type="match status" value="1"/>
</dbReference>
<dbReference type="RefSeq" id="WP_014961479.1">
    <property type="nucleotide sequence ID" value="NZ_JPGK01000014.1"/>
</dbReference>
<dbReference type="PANTHER" id="PTHR43257">
    <property type="entry name" value="PYRUVATE DEHYDROGENASE E1 COMPONENT BETA SUBUNIT"/>
    <property type="match status" value="1"/>
</dbReference>
<dbReference type="AlphaFoldDB" id="A0A094WAF3"/>
<evidence type="ECO:0000259" key="4">
    <source>
        <dbReference type="SMART" id="SM00861"/>
    </source>
</evidence>
<evidence type="ECO:0000256" key="1">
    <source>
        <dbReference type="ARBA" id="ARBA00001964"/>
    </source>
</evidence>
<evidence type="ECO:0000256" key="2">
    <source>
        <dbReference type="ARBA" id="ARBA00023002"/>
    </source>
</evidence>
<evidence type="ECO:0000256" key="3">
    <source>
        <dbReference type="ARBA" id="ARBA00023052"/>
    </source>
</evidence>
<name>A0A094WAF3_9BACT</name>
<comment type="caution">
    <text evidence="5">The sequence shown here is derived from an EMBL/GenBank/DDBJ whole genome shotgun (WGS) entry which is preliminary data.</text>
</comment>
<dbReference type="SUPFAM" id="SSF52922">
    <property type="entry name" value="TK C-terminal domain-like"/>
    <property type="match status" value="1"/>
</dbReference>
<dbReference type="EMBL" id="JPGK01000014">
    <property type="protein sequence ID" value="KGA92622.1"/>
    <property type="molecule type" value="Genomic_DNA"/>
</dbReference>
<dbReference type="PANTHER" id="PTHR43257:SF2">
    <property type="entry name" value="PYRUVATE DEHYDROGENASE E1 COMPONENT SUBUNIT BETA"/>
    <property type="match status" value="1"/>
</dbReference>
<dbReference type="GO" id="GO:0016491">
    <property type="term" value="F:oxidoreductase activity"/>
    <property type="evidence" value="ECO:0007669"/>
    <property type="project" value="UniProtKB-KW"/>
</dbReference>
<evidence type="ECO:0000313" key="5">
    <source>
        <dbReference type="EMBL" id="KGA92622.1"/>
    </source>
</evidence>
<dbReference type="InterPro" id="IPR009014">
    <property type="entry name" value="Transketo_C/PFOR_II"/>
</dbReference>
<dbReference type="InterPro" id="IPR005475">
    <property type="entry name" value="Transketolase-like_Pyr-bd"/>
</dbReference>
<dbReference type="SMART" id="SM00861">
    <property type="entry name" value="Transket_pyr"/>
    <property type="match status" value="1"/>
</dbReference>
<reference evidence="5 7" key="1">
    <citation type="submission" date="2014-06" db="EMBL/GenBank/DDBJ databases">
        <title>Draft genome sequence of iron oxidizing acidophile Leptospirillum ferriphilum DSM14647.</title>
        <authorList>
            <person name="Cardenas J.P."/>
            <person name="Lazcano M."/>
            <person name="Ossandon F.J."/>
            <person name="Corbett M."/>
            <person name="Holmes D.S."/>
            <person name="Watkin E."/>
        </authorList>
    </citation>
    <scope>NUCLEOTIDE SEQUENCE [LARGE SCALE GENOMIC DNA]</scope>
    <source>
        <strain evidence="5 7">DSM 14647</strain>
    </source>
</reference>
<dbReference type="Pfam" id="PF02779">
    <property type="entry name" value="Transket_pyr"/>
    <property type="match status" value="1"/>
</dbReference>
<dbReference type="FunFam" id="3.40.50.970:FF:000001">
    <property type="entry name" value="Pyruvate dehydrogenase E1 beta subunit"/>
    <property type="match status" value="1"/>
</dbReference>
<dbReference type="Pfam" id="PF02780">
    <property type="entry name" value="Transketolase_C"/>
    <property type="match status" value="1"/>
</dbReference>
<feature type="domain" description="Transketolase-like pyrimidine-binding" evidence="4">
    <location>
        <begin position="25"/>
        <end position="200"/>
    </location>
</feature>
<gene>
    <name evidence="6" type="ORF">BOX24_09820</name>
    <name evidence="5" type="ORF">LptCag_1766</name>
</gene>
<dbReference type="PATRIC" id="fig|178606.4.peg.2664"/>
<keyword evidence="2 5" id="KW-0560">Oxidoreductase</keyword>
<proteinExistence type="predicted"/>
<dbReference type="InterPro" id="IPR029061">
    <property type="entry name" value="THDP-binding"/>
</dbReference>
<sequence>MPWDEALVDQVAKKQKVEDQNGRIMTYIEALREALVLAMERDPKVFLLGQGVDDPGGMFGVTKDLHVKFGRERVFDTPLSEEAMTGVCVGSAMQGMRPVYFHNRPDFILLTFNQLVNHATKIHFMDNGQTKVPMVIWAAIGRGWGSGAQHSQAIQGLLLSVPGLRIVMPSTPADAKGLMLSSIEDNNPVLIFEHRWLMKRKGAVPEGYYTIPFGKGVYRRTGTDLTIVGTSHAIDLAMEASDSLRGEGITADVIDLRTLKPLDDGVILESLQKTGKLLVVDTGWSMGGACAEIMAVALEKGFSSLKAAPVRIGLPDVPTPAGYTLEQFYYPTASRMAETIRKLANCRS</sequence>
<dbReference type="OMA" id="LPLDTCF"/>
<reference evidence="6 8" key="2">
    <citation type="submission" date="2016-11" db="EMBL/GenBank/DDBJ databases">
        <title>Comparative genomics of co-occurring bacteria in distinct bioleaching systems unravels niche-specific adaptation.</title>
        <authorList>
            <person name="Zhang X."/>
            <person name="Liu X."/>
            <person name="Yin H."/>
        </authorList>
    </citation>
    <scope>NUCLEOTIDE SEQUENCE [LARGE SCALE GENOMIC DNA]</scope>
    <source>
        <strain evidence="6 8">DX</strain>
    </source>
</reference>
<organism evidence="5 7">
    <name type="scientific">Leptospirillum ferriphilum</name>
    <dbReference type="NCBI Taxonomy" id="178606"/>
    <lineage>
        <taxon>Bacteria</taxon>
        <taxon>Pseudomonadati</taxon>
        <taxon>Nitrospirota</taxon>
        <taxon>Nitrospiria</taxon>
        <taxon>Nitrospirales</taxon>
        <taxon>Nitrospiraceae</taxon>
        <taxon>Leptospirillum</taxon>
    </lineage>
</organism>
<dbReference type="OrthoDB" id="9780894at2"/>
<comment type="cofactor">
    <cofactor evidence="1">
        <name>thiamine diphosphate</name>
        <dbReference type="ChEBI" id="CHEBI:58937"/>
    </cofactor>
</comment>
<protein>
    <submittedName>
        <fullName evidence="5">Acetoin dehydrogenase E1 component beta-subunit</fullName>
        <ecNumber evidence="5">1.2.4.-</ecNumber>
    </submittedName>
    <submittedName>
        <fullName evidence="6">Alpha-ketoacid dehydrogenase subunit beta</fullName>
    </submittedName>
</protein>
<dbReference type="SUPFAM" id="SSF52518">
    <property type="entry name" value="Thiamin diphosphate-binding fold (THDP-binding)"/>
    <property type="match status" value="1"/>
</dbReference>
<dbReference type="Proteomes" id="UP000188586">
    <property type="component" value="Unassembled WGS sequence"/>
</dbReference>
<dbReference type="EMBL" id="MPOJ01000020">
    <property type="protein sequence ID" value="OOH70994.1"/>
    <property type="molecule type" value="Genomic_DNA"/>
</dbReference>
<evidence type="ECO:0000313" key="7">
    <source>
        <dbReference type="Proteomes" id="UP000029452"/>
    </source>
</evidence>
<accession>A0A094WAF3</accession>
<evidence type="ECO:0000313" key="6">
    <source>
        <dbReference type="EMBL" id="OOH70994.1"/>
    </source>
</evidence>
<dbReference type="Gene3D" id="3.40.50.920">
    <property type="match status" value="1"/>
</dbReference>
<dbReference type="InterPro" id="IPR033248">
    <property type="entry name" value="Transketolase_C"/>
</dbReference>
<evidence type="ECO:0000313" key="8">
    <source>
        <dbReference type="Proteomes" id="UP000188586"/>
    </source>
</evidence>
<dbReference type="EC" id="1.2.4.-" evidence="5"/>